<reference evidence="1" key="1">
    <citation type="submission" date="2019-09" db="EMBL/GenBank/DDBJ databases">
        <title>Draft genome information of white flower Hibiscus syriacus.</title>
        <authorList>
            <person name="Kim Y.-M."/>
        </authorList>
    </citation>
    <scope>NUCLEOTIDE SEQUENCE [LARGE SCALE GENOMIC DNA]</scope>
    <source>
        <strain evidence="1">YM2019G1</strain>
    </source>
</reference>
<comment type="caution">
    <text evidence="1">The sequence shown here is derived from an EMBL/GenBank/DDBJ whole genome shotgun (WGS) entry which is preliminary data.</text>
</comment>
<sequence length="141" mass="16527">MWKIQRKKNLEDDSRTIDELYQTLPANNDATISSDQDIQNMVENKENDDNKANIKNKKRKRVKKLEMFKGFCEDIVNKLMIQQEEMHNKHLLAVSSFSTPVTKNPNPIVYTYMDGFGSFKWQSTKEKRDIRVASWKQVVAA</sequence>
<name>A0A6A3BQ02_HIBSY</name>
<accession>A0A6A3BQ02</accession>
<dbReference type="AlphaFoldDB" id="A0A6A3BQ02"/>
<proteinExistence type="predicted"/>
<organism evidence="1 2">
    <name type="scientific">Hibiscus syriacus</name>
    <name type="common">Rose of Sharon</name>
    <dbReference type="NCBI Taxonomy" id="106335"/>
    <lineage>
        <taxon>Eukaryota</taxon>
        <taxon>Viridiplantae</taxon>
        <taxon>Streptophyta</taxon>
        <taxon>Embryophyta</taxon>
        <taxon>Tracheophyta</taxon>
        <taxon>Spermatophyta</taxon>
        <taxon>Magnoliopsida</taxon>
        <taxon>eudicotyledons</taxon>
        <taxon>Gunneridae</taxon>
        <taxon>Pentapetalae</taxon>
        <taxon>rosids</taxon>
        <taxon>malvids</taxon>
        <taxon>Malvales</taxon>
        <taxon>Malvaceae</taxon>
        <taxon>Malvoideae</taxon>
        <taxon>Hibiscus</taxon>
    </lineage>
</organism>
<evidence type="ECO:0000313" key="2">
    <source>
        <dbReference type="Proteomes" id="UP000436088"/>
    </source>
</evidence>
<dbReference type="Proteomes" id="UP000436088">
    <property type="component" value="Unassembled WGS sequence"/>
</dbReference>
<evidence type="ECO:0000313" key="1">
    <source>
        <dbReference type="EMBL" id="KAE8718664.1"/>
    </source>
</evidence>
<protein>
    <submittedName>
        <fullName evidence="1">Uncharacterized protein</fullName>
    </submittedName>
</protein>
<dbReference type="EMBL" id="VEPZ02000806">
    <property type="protein sequence ID" value="KAE8718664.1"/>
    <property type="molecule type" value="Genomic_DNA"/>
</dbReference>
<keyword evidence="2" id="KW-1185">Reference proteome</keyword>
<gene>
    <name evidence="1" type="ORF">F3Y22_tig00110004pilonHSYRG00087</name>
</gene>